<sequence length="77" mass="8791">DAVLELMIESKKLYAYYNIGEAGRGYAEKMMIAWQVRVKNIMKTDALGRREQPQPVTSSSSISASSQDSVQQFFWRV</sequence>
<evidence type="ECO:0000256" key="1">
    <source>
        <dbReference type="SAM" id="MobiDB-lite"/>
    </source>
</evidence>
<organism evidence="2 3">
    <name type="scientific">Trichonephila inaurata madagascariensis</name>
    <dbReference type="NCBI Taxonomy" id="2747483"/>
    <lineage>
        <taxon>Eukaryota</taxon>
        <taxon>Metazoa</taxon>
        <taxon>Ecdysozoa</taxon>
        <taxon>Arthropoda</taxon>
        <taxon>Chelicerata</taxon>
        <taxon>Arachnida</taxon>
        <taxon>Araneae</taxon>
        <taxon>Araneomorphae</taxon>
        <taxon>Entelegynae</taxon>
        <taxon>Araneoidea</taxon>
        <taxon>Nephilidae</taxon>
        <taxon>Trichonephila</taxon>
        <taxon>Trichonephila inaurata</taxon>
    </lineage>
</organism>
<dbReference type="Proteomes" id="UP000886998">
    <property type="component" value="Unassembled WGS sequence"/>
</dbReference>
<dbReference type="EMBL" id="BMAV01026296">
    <property type="protein sequence ID" value="GFS49049.1"/>
    <property type="molecule type" value="Genomic_DNA"/>
</dbReference>
<feature type="region of interest" description="Disordered" evidence="1">
    <location>
        <begin position="46"/>
        <end position="69"/>
    </location>
</feature>
<feature type="compositionally biased region" description="Low complexity" evidence="1">
    <location>
        <begin position="53"/>
        <end position="69"/>
    </location>
</feature>
<feature type="non-terminal residue" evidence="2">
    <location>
        <position position="1"/>
    </location>
</feature>
<proteinExistence type="predicted"/>
<name>A0A8X6MEH5_9ARAC</name>
<comment type="caution">
    <text evidence="2">The sequence shown here is derived from an EMBL/GenBank/DDBJ whole genome shotgun (WGS) entry which is preliminary data.</text>
</comment>
<dbReference type="OrthoDB" id="6769507at2759"/>
<protein>
    <submittedName>
        <fullName evidence="2">Uncharacterized protein</fullName>
    </submittedName>
</protein>
<dbReference type="AlphaFoldDB" id="A0A8X6MEH5"/>
<gene>
    <name evidence="2" type="ORF">TNIN_18661</name>
</gene>
<accession>A0A8X6MEH5</accession>
<reference evidence="2" key="1">
    <citation type="submission" date="2020-08" db="EMBL/GenBank/DDBJ databases">
        <title>Multicomponent nature underlies the extraordinary mechanical properties of spider dragline silk.</title>
        <authorList>
            <person name="Kono N."/>
            <person name="Nakamura H."/>
            <person name="Mori M."/>
            <person name="Yoshida Y."/>
            <person name="Ohtoshi R."/>
            <person name="Malay A.D."/>
            <person name="Moran D.A.P."/>
            <person name="Tomita M."/>
            <person name="Numata K."/>
            <person name="Arakawa K."/>
        </authorList>
    </citation>
    <scope>NUCLEOTIDE SEQUENCE</scope>
</reference>
<keyword evidence="3" id="KW-1185">Reference proteome</keyword>
<evidence type="ECO:0000313" key="2">
    <source>
        <dbReference type="EMBL" id="GFS49049.1"/>
    </source>
</evidence>
<evidence type="ECO:0000313" key="3">
    <source>
        <dbReference type="Proteomes" id="UP000886998"/>
    </source>
</evidence>